<dbReference type="AlphaFoldDB" id="A0A024GK66"/>
<dbReference type="GO" id="GO:0006450">
    <property type="term" value="P:regulation of translational fidelity"/>
    <property type="evidence" value="ECO:0007669"/>
    <property type="project" value="InterPro"/>
</dbReference>
<dbReference type="InParanoid" id="A0A024GK66"/>
<dbReference type="EMBL" id="CAIX01000139">
    <property type="protein sequence ID" value="CCI46729.1"/>
    <property type="molecule type" value="Genomic_DNA"/>
</dbReference>
<proteinExistence type="predicted"/>
<evidence type="ECO:0008006" key="3">
    <source>
        <dbReference type="Google" id="ProtNLM"/>
    </source>
</evidence>
<name>A0A024GK66_9STRA</name>
<dbReference type="InterPro" id="IPR036113">
    <property type="entry name" value="Asp/Glu-ADT_sf_sub_c"/>
</dbReference>
<protein>
    <recommendedName>
        <fullName evidence="3">Glutamyl-tRNA(Gln) amidotransferase subunit C, mitochondrial</fullName>
    </recommendedName>
</protein>
<organism evidence="1 2">
    <name type="scientific">Albugo candida</name>
    <dbReference type="NCBI Taxonomy" id="65357"/>
    <lineage>
        <taxon>Eukaryota</taxon>
        <taxon>Sar</taxon>
        <taxon>Stramenopiles</taxon>
        <taxon>Oomycota</taxon>
        <taxon>Peronosporomycetes</taxon>
        <taxon>Albuginales</taxon>
        <taxon>Albuginaceae</taxon>
        <taxon>Albugo</taxon>
    </lineage>
</organism>
<dbReference type="Proteomes" id="UP000053237">
    <property type="component" value="Unassembled WGS sequence"/>
</dbReference>
<accession>A0A024GK66</accession>
<dbReference type="SUPFAM" id="SSF141000">
    <property type="entry name" value="Glu-tRNAGln amidotransferase C subunit"/>
    <property type="match status" value="1"/>
</dbReference>
<evidence type="ECO:0000313" key="1">
    <source>
        <dbReference type="EMBL" id="CCI46729.1"/>
    </source>
</evidence>
<keyword evidence="2" id="KW-1185">Reference proteome</keyword>
<comment type="caution">
    <text evidence="1">The sequence shown here is derived from an EMBL/GenBank/DDBJ whole genome shotgun (WGS) entry which is preliminary data.</text>
</comment>
<sequence length="145" mass="16703">MLRRIIWKRFYATDKKPNTFKEIQKIDIGSPTWSLEELHLREYRASAKDSILSHEKVIKLAKLSRIFIRSEQLPELSCSVHSVLRCMQTVQKSTVDECSTKEAASHGFIVTPLRDDVATNHTKSESILRNAESSPYFKVPKVLED</sequence>
<dbReference type="STRING" id="65357.A0A024GK66"/>
<reference evidence="1 2" key="1">
    <citation type="submission" date="2012-05" db="EMBL/GenBank/DDBJ databases">
        <title>Recombination and specialization in a pathogen metapopulation.</title>
        <authorList>
            <person name="Gardiner A."/>
            <person name="Kemen E."/>
            <person name="Schultz-Larsen T."/>
            <person name="MacLean D."/>
            <person name="Van Oosterhout C."/>
            <person name="Jones J.D.G."/>
        </authorList>
    </citation>
    <scope>NUCLEOTIDE SEQUENCE [LARGE SCALE GENOMIC DNA]</scope>
    <source>
        <strain evidence="1 2">Ac Nc2</strain>
    </source>
</reference>
<evidence type="ECO:0000313" key="2">
    <source>
        <dbReference type="Proteomes" id="UP000053237"/>
    </source>
</evidence>
<gene>
    <name evidence="1" type="ORF">BN9_076840</name>
</gene>